<evidence type="ECO:0000313" key="2">
    <source>
        <dbReference type="Proteomes" id="UP000193587"/>
    </source>
</evidence>
<reference evidence="1 2" key="1">
    <citation type="submission" date="2017-04" db="EMBL/GenBank/DDBJ databases">
        <title>MLSA of the genus Halorubrum.</title>
        <authorList>
            <person name="De La Haba R."/>
            <person name="Sanchez-Porro C."/>
            <person name="Infante-Dominguez C."/>
            <person name="Ventosa A."/>
        </authorList>
    </citation>
    <scope>NUCLEOTIDE SEQUENCE [LARGE SCALE GENOMIC DNA]</scope>
    <source>
        <strain evidence="1 2">DSM 17463</strain>
    </source>
</reference>
<organism evidence="1 2">
    <name type="scientific">Halorubrum ezzemoulense DSM 17463</name>
    <dbReference type="NCBI Taxonomy" id="1121945"/>
    <lineage>
        <taxon>Archaea</taxon>
        <taxon>Methanobacteriati</taxon>
        <taxon>Methanobacteriota</taxon>
        <taxon>Stenosarchaea group</taxon>
        <taxon>Halobacteria</taxon>
        <taxon>Halobacteriales</taxon>
        <taxon>Haloferacaceae</taxon>
        <taxon>Halorubrum</taxon>
    </lineage>
</organism>
<evidence type="ECO:0000313" key="1">
    <source>
        <dbReference type="EMBL" id="OSP11195.1"/>
    </source>
</evidence>
<dbReference type="RefSeq" id="WP_080508557.1">
    <property type="nucleotide sequence ID" value="NZ_ATXS01000002.1"/>
</dbReference>
<dbReference type="AlphaFoldDB" id="A0A1X4HCT3"/>
<dbReference type="Proteomes" id="UP000193587">
    <property type="component" value="Unassembled WGS sequence"/>
</dbReference>
<dbReference type="Gene3D" id="3.40.720.10">
    <property type="entry name" value="Alkaline Phosphatase, subunit A"/>
    <property type="match status" value="1"/>
</dbReference>
<dbReference type="Pfam" id="PF01663">
    <property type="entry name" value="Phosphodiest"/>
    <property type="match status" value="1"/>
</dbReference>
<sequence>MFRDDIERVLRDRQQRDGYLFPAYEDYCFGNVPDTVRSVLDAGGRRALPSDVFDGVETDVDTVVLLLVDGFGLDGWKRHRPRCGLLDRLTEAGTVTPLTSVYPSETAAAITTLETGRLPCEHGYVGWNVYDPRLDTAFLPLGGDVKSGAAAERVPEGSVVGCESLYARMRDAGVDCHRLQPFDAGGEDVTQHVYDGLGSFGERLSAAVAASGDPGYVYAYVPHVDHVSHAEGTDGRAYGETVATVCEQVTAALRRVDRRTAERTLLLVTADHGHVNTDPDANLDLSANEAVTGNLRRHADGTPVKMSGSPRNVHLHLRPGTVPDARRALSDHDARTFTRREAIDRDLFGDRPVSDRFRRRCGDLIVTHRDSGVWFGDVEPEKLSYVGMHGGLNPAEMLVPFAAARASALD</sequence>
<dbReference type="SUPFAM" id="SSF53649">
    <property type="entry name" value="Alkaline phosphatase-like"/>
    <property type="match status" value="1"/>
</dbReference>
<accession>A0A1X4HCT3</accession>
<comment type="caution">
    <text evidence="1">The sequence shown here is derived from an EMBL/GenBank/DDBJ whole genome shotgun (WGS) entry which is preliminary data.</text>
</comment>
<evidence type="ECO:0008006" key="3">
    <source>
        <dbReference type="Google" id="ProtNLM"/>
    </source>
</evidence>
<dbReference type="CDD" id="cd00016">
    <property type="entry name" value="ALP_like"/>
    <property type="match status" value="1"/>
</dbReference>
<dbReference type="EMBL" id="NEDJ01000001">
    <property type="protein sequence ID" value="OSP11195.1"/>
    <property type="molecule type" value="Genomic_DNA"/>
</dbReference>
<dbReference type="PANTHER" id="PTHR10151:SF120">
    <property type="entry name" value="BIS(5'-ADENOSYL)-TRIPHOSPHATASE"/>
    <property type="match status" value="1"/>
</dbReference>
<dbReference type="GO" id="GO:0016787">
    <property type="term" value="F:hydrolase activity"/>
    <property type="evidence" value="ECO:0007669"/>
    <property type="project" value="UniProtKB-ARBA"/>
</dbReference>
<dbReference type="PANTHER" id="PTHR10151">
    <property type="entry name" value="ECTONUCLEOTIDE PYROPHOSPHATASE/PHOSPHODIESTERASE"/>
    <property type="match status" value="1"/>
</dbReference>
<dbReference type="InterPro" id="IPR017850">
    <property type="entry name" value="Alkaline_phosphatase_core_sf"/>
</dbReference>
<name>A0A1X4HCT3_HALEZ</name>
<gene>
    <name evidence="1" type="ORF">B9H04_00375</name>
</gene>
<protein>
    <recommendedName>
        <fullName evidence="3">Nucleotide pyrophosphatase</fullName>
    </recommendedName>
</protein>
<dbReference type="eggNOG" id="arCOG01378">
    <property type="taxonomic scope" value="Archaea"/>
</dbReference>
<dbReference type="STRING" id="1121945.GCA_000421805_01013"/>
<proteinExistence type="predicted"/>
<dbReference type="InterPro" id="IPR002591">
    <property type="entry name" value="Phosphodiest/P_Trfase"/>
</dbReference>